<keyword evidence="3" id="KW-1185">Reference proteome</keyword>
<evidence type="ECO:0000313" key="3">
    <source>
        <dbReference type="Proteomes" id="UP001365128"/>
    </source>
</evidence>
<comment type="caution">
    <text evidence="2">The sequence shown here is derived from an EMBL/GenBank/DDBJ whole genome shotgun (WGS) entry which is preliminary data.</text>
</comment>
<organism evidence="2 3">
    <name type="scientific">Phyllosticta citricarpa</name>
    <dbReference type="NCBI Taxonomy" id="55181"/>
    <lineage>
        <taxon>Eukaryota</taxon>
        <taxon>Fungi</taxon>
        <taxon>Dikarya</taxon>
        <taxon>Ascomycota</taxon>
        <taxon>Pezizomycotina</taxon>
        <taxon>Dothideomycetes</taxon>
        <taxon>Dothideomycetes incertae sedis</taxon>
        <taxon>Botryosphaeriales</taxon>
        <taxon>Phyllostictaceae</taxon>
        <taxon>Phyllosticta</taxon>
    </lineage>
</organism>
<reference evidence="2 3" key="1">
    <citation type="submission" date="2024-04" db="EMBL/GenBank/DDBJ databases">
        <title>Phyllosticta paracitricarpa is synonymous to the EU quarantine fungus P. citricarpa based on phylogenomic analyses.</title>
        <authorList>
            <consortium name="Lawrence Berkeley National Laboratory"/>
            <person name="Van Ingen-Buijs V.A."/>
            <person name="Van Westerhoven A.C."/>
            <person name="Haridas S."/>
            <person name="Skiadas P."/>
            <person name="Martin F."/>
            <person name="Groenewald J.Z."/>
            <person name="Crous P.W."/>
            <person name="Seidl M.F."/>
        </authorList>
    </citation>
    <scope>NUCLEOTIDE SEQUENCE [LARGE SCALE GENOMIC DNA]</scope>
    <source>
        <strain evidence="2 3">CBS 122670</strain>
    </source>
</reference>
<protein>
    <submittedName>
        <fullName evidence="2">Uncharacterized protein</fullName>
    </submittedName>
</protein>
<feature type="region of interest" description="Disordered" evidence="1">
    <location>
        <begin position="381"/>
        <end position="402"/>
    </location>
</feature>
<dbReference type="EMBL" id="JBBPDW010000021">
    <property type="protein sequence ID" value="KAK7543176.1"/>
    <property type="molecule type" value="Genomic_DNA"/>
</dbReference>
<evidence type="ECO:0000313" key="2">
    <source>
        <dbReference type="EMBL" id="KAK7543176.1"/>
    </source>
</evidence>
<accession>A0ABR1M6B8</accession>
<name>A0ABR1M6B8_9PEZI</name>
<gene>
    <name evidence="2" type="ORF">IWX46DRAFT_660135</name>
</gene>
<dbReference type="Proteomes" id="UP001365128">
    <property type="component" value="Unassembled WGS sequence"/>
</dbReference>
<proteinExistence type="predicted"/>
<sequence>MVSQYKEQSPSAQDSMPQEHKIVALLACQGAHLTIFQHGLAPDDKGVATLHRLRACFVSTMKMCRDHGLLWFYRLQRRDYTQDSLSKAGGWLLRKAWTLRSPPQRERHSLCPTISPSRSSSRLHGGWTCSANATISKRITMVPLSNEHVATAEFIRCEKSSIQFMVLVWLPAEYLDSESDLLPQIDSRVSISVTDGRRDMVTCEGFVTDNLHYEITIDEVDDAIPASRKLNALEAVAQSPSTSLVDSKSLLELTPHRHARSTGLKAWFDADSTRKEIPCFLTGPEAQRAPSQGNERLFRQVDDAVGRVSGHGIWISWMRHPTCQQSGLEPFRGQSAGQRTKKTSGPSSMKVWSVIVDECSLGAYMCTGQQCAEEEIGEVEKMGDIEGGDKQQATSPRARPAM</sequence>
<evidence type="ECO:0000256" key="1">
    <source>
        <dbReference type="SAM" id="MobiDB-lite"/>
    </source>
</evidence>
<feature type="region of interest" description="Disordered" evidence="1">
    <location>
        <begin position="326"/>
        <end position="346"/>
    </location>
</feature>
<feature type="compositionally biased region" description="Polar residues" evidence="1">
    <location>
        <begin position="335"/>
        <end position="346"/>
    </location>
</feature>